<evidence type="ECO:0000313" key="2">
    <source>
        <dbReference type="EMBL" id="ACO70311.1"/>
    </source>
</evidence>
<sequence>MGGDFLNELEKKKRAVYTDVRKTLLRIWRSMDDPNGKMGITVRVFGENVTLLGGMSPKKAMVAAMLMGSTAFWLGTAIGLCIFELMFDVPPDVKERVLHASYVGLAAMYISVMAGIVHVVFFRDRHLWSVDALDRAL</sequence>
<feature type="transmembrane region" description="Helical" evidence="1">
    <location>
        <begin position="62"/>
        <end position="87"/>
    </location>
</feature>
<gene>
    <name evidence="2" type="ORF">MICPUN_103443</name>
</gene>
<keyword evidence="1" id="KW-1133">Transmembrane helix</keyword>
<protein>
    <submittedName>
        <fullName evidence="2">Uncharacterized protein</fullName>
    </submittedName>
</protein>
<dbReference type="AlphaFoldDB" id="C1FJ85"/>
<feature type="transmembrane region" description="Helical" evidence="1">
    <location>
        <begin position="99"/>
        <end position="122"/>
    </location>
</feature>
<organism evidence="2 3">
    <name type="scientific">Micromonas commoda (strain RCC299 / NOUM17 / CCMP2709)</name>
    <name type="common">Picoplanktonic green alga</name>
    <dbReference type="NCBI Taxonomy" id="296587"/>
    <lineage>
        <taxon>Eukaryota</taxon>
        <taxon>Viridiplantae</taxon>
        <taxon>Chlorophyta</taxon>
        <taxon>Mamiellophyceae</taxon>
        <taxon>Mamiellales</taxon>
        <taxon>Mamiellaceae</taxon>
        <taxon>Micromonas</taxon>
    </lineage>
</organism>
<accession>C1FJ85</accession>
<dbReference type="RefSeq" id="XP_002509053.1">
    <property type="nucleotide sequence ID" value="XM_002509007.1"/>
</dbReference>
<dbReference type="EMBL" id="CP001577">
    <property type="protein sequence ID" value="ACO70311.1"/>
    <property type="molecule type" value="Genomic_DNA"/>
</dbReference>
<dbReference type="InParanoid" id="C1FJ85"/>
<dbReference type="Proteomes" id="UP000002009">
    <property type="component" value="Chromosome 12"/>
</dbReference>
<evidence type="ECO:0000313" key="3">
    <source>
        <dbReference type="Proteomes" id="UP000002009"/>
    </source>
</evidence>
<keyword evidence="1" id="KW-0472">Membrane</keyword>
<reference evidence="2 3" key="1">
    <citation type="journal article" date="2009" name="Science">
        <title>Green evolution and dynamic adaptations revealed by genomes of the marine picoeukaryotes Micromonas.</title>
        <authorList>
            <person name="Worden A.Z."/>
            <person name="Lee J.H."/>
            <person name="Mock T."/>
            <person name="Rouze P."/>
            <person name="Simmons M.P."/>
            <person name="Aerts A.L."/>
            <person name="Allen A.E."/>
            <person name="Cuvelier M.L."/>
            <person name="Derelle E."/>
            <person name="Everett M.V."/>
            <person name="Foulon E."/>
            <person name="Grimwood J."/>
            <person name="Gundlach H."/>
            <person name="Henrissat B."/>
            <person name="Napoli C."/>
            <person name="McDonald S.M."/>
            <person name="Parker M.S."/>
            <person name="Rombauts S."/>
            <person name="Salamov A."/>
            <person name="Von Dassow P."/>
            <person name="Badger J.H."/>
            <person name="Coutinho P.M."/>
            <person name="Demir E."/>
            <person name="Dubchak I."/>
            <person name="Gentemann C."/>
            <person name="Eikrem W."/>
            <person name="Gready J.E."/>
            <person name="John U."/>
            <person name="Lanier W."/>
            <person name="Lindquist E.A."/>
            <person name="Lucas S."/>
            <person name="Mayer K.F."/>
            <person name="Moreau H."/>
            <person name="Not F."/>
            <person name="Otillar R."/>
            <person name="Panaud O."/>
            <person name="Pangilinan J."/>
            <person name="Paulsen I."/>
            <person name="Piegu B."/>
            <person name="Poliakov A."/>
            <person name="Robbens S."/>
            <person name="Schmutz J."/>
            <person name="Toulza E."/>
            <person name="Wyss T."/>
            <person name="Zelensky A."/>
            <person name="Zhou K."/>
            <person name="Armbrust E.V."/>
            <person name="Bhattacharya D."/>
            <person name="Goodenough U.W."/>
            <person name="Van de Peer Y."/>
            <person name="Grigoriev I.V."/>
        </authorList>
    </citation>
    <scope>NUCLEOTIDE SEQUENCE [LARGE SCALE GENOMIC DNA]</scope>
    <source>
        <strain evidence="3">RCC299 / NOUM17</strain>
    </source>
</reference>
<evidence type="ECO:0000256" key="1">
    <source>
        <dbReference type="SAM" id="Phobius"/>
    </source>
</evidence>
<keyword evidence="1" id="KW-0812">Transmembrane</keyword>
<dbReference type="GeneID" id="8248174"/>
<dbReference type="KEGG" id="mis:MICPUN_103443"/>
<dbReference type="OMA" id="CIFELMF"/>
<proteinExistence type="predicted"/>
<name>C1FJ85_MICCC</name>
<keyword evidence="3" id="KW-1185">Reference proteome</keyword>